<proteinExistence type="predicted"/>
<dbReference type="InterPro" id="IPR053025">
    <property type="entry name" value="Mito_ATP_Synthase-Asso"/>
</dbReference>
<evidence type="ECO:0000256" key="1">
    <source>
        <dbReference type="SAM" id="MobiDB-lite"/>
    </source>
</evidence>
<feature type="compositionally biased region" description="Basic residues" evidence="1">
    <location>
        <begin position="477"/>
        <end position="493"/>
    </location>
</feature>
<dbReference type="InterPro" id="IPR001623">
    <property type="entry name" value="DnaJ_domain"/>
</dbReference>
<protein>
    <recommendedName>
        <fullName evidence="2">J domain-containing protein</fullName>
    </recommendedName>
</protein>
<dbReference type="Gene3D" id="1.10.287.110">
    <property type="entry name" value="DnaJ domain"/>
    <property type="match status" value="1"/>
</dbReference>
<feature type="compositionally biased region" description="Low complexity" evidence="1">
    <location>
        <begin position="523"/>
        <end position="538"/>
    </location>
</feature>
<feature type="domain" description="J" evidence="2">
    <location>
        <begin position="16"/>
        <end position="83"/>
    </location>
</feature>
<dbReference type="PROSITE" id="PS00636">
    <property type="entry name" value="DNAJ_1"/>
    <property type="match status" value="1"/>
</dbReference>
<evidence type="ECO:0000313" key="3">
    <source>
        <dbReference type="EMBL" id="CAE0534420.1"/>
    </source>
</evidence>
<dbReference type="PANTHER" id="PTHR44873:SF1">
    <property type="entry name" value="DNAJ HOMOLOG SUBFAMILY C MEMBER 30, MITOCHONDRIAL"/>
    <property type="match status" value="1"/>
</dbReference>
<feature type="region of interest" description="Disordered" evidence="1">
    <location>
        <begin position="428"/>
        <end position="538"/>
    </location>
</feature>
<feature type="region of interest" description="Disordered" evidence="1">
    <location>
        <begin position="76"/>
        <end position="155"/>
    </location>
</feature>
<accession>A0A7S3RTC2</accession>
<dbReference type="PROSITE" id="PS50076">
    <property type="entry name" value="DNAJ_2"/>
    <property type="match status" value="1"/>
</dbReference>
<feature type="compositionally biased region" description="Pro residues" evidence="1">
    <location>
        <begin position="103"/>
        <end position="136"/>
    </location>
</feature>
<sequence length="640" mass="70077">MVLAFIGLCCARGSETYYDILGVGAGVSTAQIREAYYKQAKSLHPDRVKGNAREAAATRFKAVAAAYAVLVDKEQRSEYDRTRSAPRVQAANLAAETARSHPSRPPPRPPPKPPPRPPPRPPPQPPPRPPSRPPQTPRSHASAEASTWQESPHALARRRLHEARSAADLIEFAGSSPAGTSRSESALSKHVLLAFYDSRDASCSARLLDETSVGFPYPFAHQTQDWHGVWWEDLLVAAKYDVAPNLAPANGSASLGGLQSPLFPFRSRLQPLLIRRAGSLYLPACPLFVHQRAGEVLGAPARLLEPLTAVPTSASFQAWVWQQLQIEVTFHNSLSEPVRVNWVHGSSVQEVLTLPAHGRAARYVFLSHTLQASAHHGHGRMDRSHRRRCCRSFRRPSGLRGRGPVCLKMRASLSGACSKVARSRLLRRAASTRTLRARRGPRRANASETPLSCGGSAACHATFAPQQLPLSTGPRRSAARRWGGRRGGGRRKASLPAASTGESSARRGRRPASARETRPTWRASADALAAAGPPSAPALVSRARSPRILARRAAWTRLRIALGGQTAIRPRAARRWRRSCVPEAAACAQTQRRRRVWRHRHGSRGPKRRPILHPLVNVRIKCRPALPSSGARRAHVLLRR</sequence>
<dbReference type="InterPro" id="IPR018253">
    <property type="entry name" value="DnaJ_domain_CS"/>
</dbReference>
<dbReference type="PANTHER" id="PTHR44873">
    <property type="entry name" value="DNAJ HOMOLOG SUBFAMILY C MEMBER 30, MITOCHONDRIAL"/>
    <property type="match status" value="1"/>
</dbReference>
<name>A0A7S3RTC2_EMIHU</name>
<dbReference type="Pfam" id="PF00226">
    <property type="entry name" value="DnaJ"/>
    <property type="match status" value="1"/>
</dbReference>
<dbReference type="SUPFAM" id="SSF46565">
    <property type="entry name" value="Chaperone J-domain"/>
    <property type="match status" value="1"/>
</dbReference>
<evidence type="ECO:0000259" key="2">
    <source>
        <dbReference type="PROSITE" id="PS50076"/>
    </source>
</evidence>
<gene>
    <name evidence="3" type="ORF">EHUX00137_LOCUS7665</name>
</gene>
<dbReference type="SMART" id="SM00271">
    <property type="entry name" value="DnaJ"/>
    <property type="match status" value="1"/>
</dbReference>
<reference evidence="3" key="1">
    <citation type="submission" date="2021-01" db="EMBL/GenBank/DDBJ databases">
        <authorList>
            <person name="Corre E."/>
            <person name="Pelletier E."/>
            <person name="Niang G."/>
            <person name="Scheremetjew M."/>
            <person name="Finn R."/>
            <person name="Kale V."/>
            <person name="Holt S."/>
            <person name="Cochrane G."/>
            <person name="Meng A."/>
            <person name="Brown T."/>
            <person name="Cohen L."/>
        </authorList>
    </citation>
    <scope>NUCLEOTIDE SEQUENCE</scope>
    <source>
        <strain evidence="3">379</strain>
    </source>
</reference>
<organism evidence="3">
    <name type="scientific">Emiliania huxleyi</name>
    <name type="common">Coccolithophore</name>
    <name type="synonym">Pontosphaera huxleyi</name>
    <dbReference type="NCBI Taxonomy" id="2903"/>
    <lineage>
        <taxon>Eukaryota</taxon>
        <taxon>Haptista</taxon>
        <taxon>Haptophyta</taxon>
        <taxon>Prymnesiophyceae</taxon>
        <taxon>Isochrysidales</taxon>
        <taxon>Noelaerhabdaceae</taxon>
        <taxon>Emiliania</taxon>
    </lineage>
</organism>
<dbReference type="AlphaFoldDB" id="A0A7S3RTC2"/>
<dbReference type="InterPro" id="IPR036869">
    <property type="entry name" value="J_dom_sf"/>
</dbReference>
<dbReference type="CDD" id="cd06257">
    <property type="entry name" value="DnaJ"/>
    <property type="match status" value="1"/>
</dbReference>
<dbReference type="EMBL" id="HBIR01010723">
    <property type="protein sequence ID" value="CAE0534420.1"/>
    <property type="molecule type" value="Transcribed_RNA"/>
</dbReference>
<dbReference type="PRINTS" id="PR00625">
    <property type="entry name" value="JDOMAIN"/>
</dbReference>